<sequence length="1024" mass="115152">MESPIETPPATGGSSTSNLIDDLTSKLTQILNQTQSQTHTQIQTNDSSAAQIGIKLDDTNYPLWSQVVEMFISGKDKLGYINGDLPQPELTDPSYRRWRTENSIVKGWLINSIEPGLIGNFIRFPTAKAVWDTIATTYFNGTDTSQVYDLKRKVTRLRQSQGSIETYYNNLQGLWREIDFRRPNPMTCEADIRRFNLITQEDRVYTFLDGLDDRLDKVRSDVLQMNLFPTVEQAYAFVRREDIRQTVMMAEPVDISAGTVLASRGGPRHDGQRGGSSRSDQPPSLKLMPHGSDQSLGGDLVVGHRRTSSNMKSGQGGSKSNKPKSQYEGEGCTHCGNPKHNHENCFKLHGYPDWWDEYKARKPREVAGKTRSGHAAIAHADPQLSLLPQSQFSGPPSDSCNLGFSLLSATKRDYEGWIIDSGATDHMTYDSSDFINSTPPRRTSIANANGVTYPVTGAGTVSLSPSLSLSHTLLVPSLSNKLMSVGQATEELDCCALIYPRFCLLQDILTKEIIGRGTKKGGLYYMDDFSTGRANNMQNSLGVKHKQILLWHRRLGHPSFNYLKHLLPNLFSGLHVSELKCNICILAKSHRVPYLSSSNKSDTPFTLIHSDVWGPSPISTLSGIRWFVTFIDDCTRMTWLYVMKHKNDVFSIFRTFHTLVQTQFSAKIKVLRSDNGGEYVNQEFHHYFKTHGIVHETTCPQTPQQNGVAERKNRHILETARALLIDSHVPRYFWSDAVVTTVYLLNRMPSQVLDFQTPLQVLSKHCPLPSILMLSPRIFGCVAFVHLHKNQRTKLDPCAVRCIFLGYGSHQKGYRCYNPKTKRTYITMDVTFLESETYFSAPICNSPLQREIQSQEQNWQCLLTSDSVFDNQNPATPIGTNGNQQNLVEVHDASIVSNDNVVEDIEIEDPPSPVPNDQSLENILEVSSSDSPANMINTPVGYKLPFRKNRGQPPDRYSPDYEAKGSKYPIANHISSKKLSDPLKAFVYQLSSDHIPTDIHEALKDPKWVHAIKEEMEALQNNKT</sequence>
<dbReference type="InterPro" id="IPR039537">
    <property type="entry name" value="Retrotran_Ty1/copia-like"/>
</dbReference>
<evidence type="ECO:0000313" key="5">
    <source>
        <dbReference type="Proteomes" id="UP000236291"/>
    </source>
</evidence>
<dbReference type="AlphaFoldDB" id="A0A2K3NDV1"/>
<dbReference type="Gene3D" id="3.30.420.10">
    <property type="entry name" value="Ribonuclease H-like superfamily/Ribonuclease H"/>
    <property type="match status" value="1"/>
</dbReference>
<proteinExistence type="predicted"/>
<dbReference type="Pfam" id="PF13976">
    <property type="entry name" value="gag_pre-integrs"/>
    <property type="match status" value="1"/>
</dbReference>
<feature type="region of interest" description="Disordered" evidence="2">
    <location>
        <begin position="258"/>
        <end position="331"/>
    </location>
</feature>
<keyword evidence="1" id="KW-0645">Protease</keyword>
<keyword evidence="1" id="KW-0378">Hydrolase</keyword>
<dbReference type="Pfam" id="PF00665">
    <property type="entry name" value="rve"/>
    <property type="match status" value="1"/>
</dbReference>
<dbReference type="InterPro" id="IPR025724">
    <property type="entry name" value="GAG-pre-integrase_dom"/>
</dbReference>
<dbReference type="InterPro" id="IPR029472">
    <property type="entry name" value="Copia-like_N"/>
</dbReference>
<dbReference type="SUPFAM" id="SSF53098">
    <property type="entry name" value="Ribonuclease H-like"/>
    <property type="match status" value="1"/>
</dbReference>
<reference evidence="4 5" key="1">
    <citation type="journal article" date="2014" name="Am. J. Bot.">
        <title>Genome assembly and annotation for red clover (Trifolium pratense; Fabaceae).</title>
        <authorList>
            <person name="Istvanek J."/>
            <person name="Jaros M."/>
            <person name="Krenek A."/>
            <person name="Repkova J."/>
        </authorList>
    </citation>
    <scope>NUCLEOTIDE SEQUENCE [LARGE SCALE GENOMIC DNA]</scope>
    <source>
        <strain evidence="5">cv. Tatra</strain>
        <tissue evidence="4">Young leaves</tissue>
    </source>
</reference>
<dbReference type="InterPro" id="IPR054722">
    <property type="entry name" value="PolX-like_BBD"/>
</dbReference>
<accession>A0A2K3NDV1</accession>
<dbReference type="Pfam" id="PF25597">
    <property type="entry name" value="SH3_retrovirus"/>
    <property type="match status" value="1"/>
</dbReference>
<evidence type="ECO:0000256" key="1">
    <source>
        <dbReference type="ARBA" id="ARBA00022670"/>
    </source>
</evidence>
<dbReference type="Proteomes" id="UP000236291">
    <property type="component" value="Unassembled WGS sequence"/>
</dbReference>
<reference evidence="4 5" key="2">
    <citation type="journal article" date="2017" name="Front. Plant Sci.">
        <title>Gene Classification and Mining of Molecular Markers Useful in Red Clover (Trifolium pratense) Breeding.</title>
        <authorList>
            <person name="Istvanek J."/>
            <person name="Dluhosova J."/>
            <person name="Dluhos P."/>
            <person name="Patkova L."/>
            <person name="Nedelnik J."/>
            <person name="Repkova J."/>
        </authorList>
    </citation>
    <scope>NUCLEOTIDE SEQUENCE [LARGE SCALE GENOMIC DNA]</scope>
    <source>
        <strain evidence="5">cv. Tatra</strain>
        <tissue evidence="4">Young leaves</tissue>
    </source>
</reference>
<evidence type="ECO:0000256" key="2">
    <source>
        <dbReference type="SAM" id="MobiDB-lite"/>
    </source>
</evidence>
<dbReference type="PROSITE" id="PS50994">
    <property type="entry name" value="INTEGRASE"/>
    <property type="match status" value="1"/>
</dbReference>
<organism evidence="4 5">
    <name type="scientific">Trifolium pratense</name>
    <name type="common">Red clover</name>
    <dbReference type="NCBI Taxonomy" id="57577"/>
    <lineage>
        <taxon>Eukaryota</taxon>
        <taxon>Viridiplantae</taxon>
        <taxon>Streptophyta</taxon>
        <taxon>Embryophyta</taxon>
        <taxon>Tracheophyta</taxon>
        <taxon>Spermatophyta</taxon>
        <taxon>Magnoliopsida</taxon>
        <taxon>eudicotyledons</taxon>
        <taxon>Gunneridae</taxon>
        <taxon>Pentapetalae</taxon>
        <taxon>rosids</taxon>
        <taxon>fabids</taxon>
        <taxon>Fabales</taxon>
        <taxon>Fabaceae</taxon>
        <taxon>Papilionoideae</taxon>
        <taxon>50 kb inversion clade</taxon>
        <taxon>NPAAA clade</taxon>
        <taxon>Hologalegina</taxon>
        <taxon>IRL clade</taxon>
        <taxon>Trifolieae</taxon>
        <taxon>Trifolium</taxon>
    </lineage>
</organism>
<protein>
    <recommendedName>
        <fullName evidence="3">Integrase catalytic domain-containing protein</fullName>
    </recommendedName>
</protein>
<feature type="domain" description="Integrase catalytic" evidence="3">
    <location>
        <begin position="600"/>
        <end position="766"/>
    </location>
</feature>
<dbReference type="GO" id="GO:0006508">
    <property type="term" value="P:proteolysis"/>
    <property type="evidence" value="ECO:0007669"/>
    <property type="project" value="UniProtKB-KW"/>
</dbReference>
<dbReference type="Pfam" id="PF14244">
    <property type="entry name" value="Retrotran_gag_3"/>
    <property type="match status" value="1"/>
</dbReference>
<evidence type="ECO:0000259" key="3">
    <source>
        <dbReference type="PROSITE" id="PS50994"/>
    </source>
</evidence>
<dbReference type="InterPro" id="IPR001584">
    <property type="entry name" value="Integrase_cat-core"/>
</dbReference>
<feature type="compositionally biased region" description="Polar residues" evidence="2">
    <location>
        <begin position="308"/>
        <end position="324"/>
    </location>
</feature>
<dbReference type="InterPro" id="IPR012337">
    <property type="entry name" value="RNaseH-like_sf"/>
</dbReference>
<dbReference type="GO" id="GO:0003676">
    <property type="term" value="F:nucleic acid binding"/>
    <property type="evidence" value="ECO:0007669"/>
    <property type="project" value="InterPro"/>
</dbReference>
<gene>
    <name evidence="4" type="ORF">L195_g024508</name>
</gene>
<dbReference type="GO" id="GO:0008233">
    <property type="term" value="F:peptidase activity"/>
    <property type="evidence" value="ECO:0007669"/>
    <property type="project" value="UniProtKB-KW"/>
</dbReference>
<name>A0A2K3NDV1_TRIPR</name>
<dbReference type="PANTHER" id="PTHR42648">
    <property type="entry name" value="TRANSPOSASE, PUTATIVE-RELATED"/>
    <property type="match status" value="1"/>
</dbReference>
<dbReference type="Pfam" id="PF22936">
    <property type="entry name" value="Pol_BBD"/>
    <property type="match status" value="1"/>
</dbReference>
<dbReference type="InterPro" id="IPR036397">
    <property type="entry name" value="RNaseH_sf"/>
</dbReference>
<feature type="region of interest" description="Disordered" evidence="2">
    <location>
        <begin position="929"/>
        <end position="953"/>
    </location>
</feature>
<dbReference type="InterPro" id="IPR057670">
    <property type="entry name" value="SH3_retrovirus"/>
</dbReference>
<comment type="caution">
    <text evidence="4">The sequence shown here is derived from an EMBL/GenBank/DDBJ whole genome shotgun (WGS) entry which is preliminary data.</text>
</comment>
<dbReference type="PANTHER" id="PTHR42648:SF22">
    <property type="entry name" value="REVERSE TRANSCRIPTASE TY1_COPIA-TYPE DOMAIN-CONTAINING PROTEIN"/>
    <property type="match status" value="1"/>
</dbReference>
<dbReference type="GO" id="GO:0015074">
    <property type="term" value="P:DNA integration"/>
    <property type="evidence" value="ECO:0007669"/>
    <property type="project" value="InterPro"/>
</dbReference>
<dbReference type="EMBL" id="ASHM01019833">
    <property type="protein sequence ID" value="PNY01218.1"/>
    <property type="molecule type" value="Genomic_DNA"/>
</dbReference>
<evidence type="ECO:0000313" key="4">
    <source>
        <dbReference type="EMBL" id="PNY01218.1"/>
    </source>
</evidence>